<sequence>MSGFLAHLPVLPILVPLAGAAIMLFFDERRRRLKARINVATTIVLALASLALLVETAADPNTAQVYRLGDWPAPFAIVLVADPLASLMVMLTSLLALASLTFSLARWHRSGAHFHSLFQILLMGLNGSFLTGDLFNLFVFFEIMLAASFGLLLHGSGAPRIRASLQYIAINLAASSLFLLGVSLIYGVTGTLNMADLSLRMAMVAPGDRTLLEAGAALLSVSFLVKAGMWPLCFWLPQAYSVASAPVAAIFVITSKVGIAVILRLSLLIFGQEASFGSEVLLAGGLATIAFGAIGVLASQAMGRIASFSVLVSSGTLLAAIGFSSPAVTAGALFYLVSSTLTICAFFLLIELVERGREPGADVFAVTAEAYGLDEPDEEEVLHESEEVGVAIPATIAFLGIGFFACALLIAGLPPLSGFVAKVAMLTAVLNPAGFGAESANAPVGVWGWSFVALLILSGLATLLAMLRTGIRIFWVPNEGSMVQRVRVIEYAPVVGLLALCVAMTAAGEPVMSFMRAAATAVHAPDAYVRGVLPDGSPAVPDGENENGVEAIQ</sequence>
<organism evidence="1 2">
    <name type="scientific">Antarcticirhabdus aurantiaca</name>
    <dbReference type="NCBI Taxonomy" id="2606717"/>
    <lineage>
        <taxon>Bacteria</taxon>
        <taxon>Pseudomonadati</taxon>
        <taxon>Pseudomonadota</taxon>
        <taxon>Alphaproteobacteria</taxon>
        <taxon>Hyphomicrobiales</taxon>
        <taxon>Aurantimonadaceae</taxon>
        <taxon>Antarcticirhabdus</taxon>
    </lineage>
</organism>
<accession>A0ACD4NQC8</accession>
<dbReference type="Proteomes" id="UP001163223">
    <property type="component" value="Chromosome"/>
</dbReference>
<protein>
    <submittedName>
        <fullName evidence="1">Monovalent cation/H+ antiporter subunit D</fullName>
    </submittedName>
</protein>
<name>A0ACD4NQC8_9HYPH</name>
<dbReference type="EMBL" id="CP113520">
    <property type="protein sequence ID" value="WAJ29140.1"/>
    <property type="molecule type" value="Genomic_DNA"/>
</dbReference>
<keyword evidence="2" id="KW-1185">Reference proteome</keyword>
<evidence type="ECO:0000313" key="1">
    <source>
        <dbReference type="EMBL" id="WAJ29140.1"/>
    </source>
</evidence>
<reference evidence="1" key="1">
    <citation type="submission" date="2022-11" db="EMBL/GenBank/DDBJ databases">
        <title>beta-Carotene-producing bacterium, Jeongeuplla avenae sp. nov., alleviates the salt stress of Arabidopsis seedlings.</title>
        <authorList>
            <person name="Jiang L."/>
            <person name="Lee J."/>
        </authorList>
    </citation>
    <scope>NUCLEOTIDE SEQUENCE</scope>
    <source>
        <strain evidence="1">DY_R2A_6</strain>
    </source>
</reference>
<gene>
    <name evidence="1" type="ORF">OXU80_02530</name>
</gene>
<proteinExistence type="predicted"/>
<evidence type="ECO:0000313" key="2">
    <source>
        <dbReference type="Proteomes" id="UP001163223"/>
    </source>
</evidence>